<dbReference type="Proteomes" id="UP001139646">
    <property type="component" value="Unassembled WGS sequence"/>
</dbReference>
<sequence>MSQLGTTYTFTTIESTDNSSLFFDFTATDIDGDDSLVTFTVAGIDSGLFTLDNATGELTFIDNKFADYANPLDSDEDNRYQLIVTVTDTLNAAQTYQVEIQVLEANQAPVISGNPAKTVAEDANYSFTPNVFDADEGDTKTFSILNKPSWATFSTTTGKLSGTPKNSDVGISSGIIIRVRDSANATTSLPSFSITVSNTNDAPVLSGEPITTVAQGGSYKFTLTATDEDANDTKTFSITNKPSWATFNTATGELTGIPTSSDVGTTTGIIITVTDGARRNT</sequence>
<keyword evidence="7" id="KW-0472">Membrane</keyword>
<comment type="subcellular location">
    <subcellularLocation>
        <location evidence="1">Membrane</location>
    </subcellularLocation>
</comment>
<evidence type="ECO:0000313" key="9">
    <source>
        <dbReference type="EMBL" id="MCI2285847.1"/>
    </source>
</evidence>
<keyword evidence="10" id="KW-1185">Reference proteome</keyword>
<dbReference type="PANTHER" id="PTHR24025">
    <property type="entry name" value="DESMOGLEIN FAMILY MEMBER"/>
    <property type="match status" value="1"/>
</dbReference>
<accession>A0ABS9X6J3</accession>
<evidence type="ECO:0000256" key="2">
    <source>
        <dbReference type="ARBA" id="ARBA00022692"/>
    </source>
</evidence>
<evidence type="ECO:0000259" key="8">
    <source>
        <dbReference type="PROSITE" id="PS50268"/>
    </source>
</evidence>
<proteinExistence type="predicted"/>
<protein>
    <submittedName>
        <fullName evidence="9">Ig domain-containing protein</fullName>
    </submittedName>
</protein>
<dbReference type="Gene3D" id="2.60.40.60">
    <property type="entry name" value="Cadherins"/>
    <property type="match status" value="1"/>
</dbReference>
<dbReference type="Gene3D" id="2.60.40.10">
    <property type="entry name" value="Immunoglobulins"/>
    <property type="match status" value="2"/>
</dbReference>
<dbReference type="PROSITE" id="PS50268">
    <property type="entry name" value="CADHERIN_2"/>
    <property type="match status" value="1"/>
</dbReference>
<evidence type="ECO:0000256" key="7">
    <source>
        <dbReference type="ARBA" id="ARBA00023136"/>
    </source>
</evidence>
<dbReference type="Pfam" id="PF05345">
    <property type="entry name" value="He_PIG"/>
    <property type="match status" value="2"/>
</dbReference>
<evidence type="ECO:0000313" key="10">
    <source>
        <dbReference type="Proteomes" id="UP001139646"/>
    </source>
</evidence>
<gene>
    <name evidence="9" type="ORF">L3081_23765</name>
</gene>
<dbReference type="InterPro" id="IPR002126">
    <property type="entry name" value="Cadherin-like_dom"/>
</dbReference>
<evidence type="ECO:0000256" key="4">
    <source>
        <dbReference type="ARBA" id="ARBA00022837"/>
    </source>
</evidence>
<keyword evidence="4" id="KW-0106">Calcium</keyword>
<dbReference type="SMART" id="SM00736">
    <property type="entry name" value="CADG"/>
    <property type="match status" value="2"/>
</dbReference>
<dbReference type="InterPro" id="IPR050971">
    <property type="entry name" value="Cadherin-domain_protein"/>
</dbReference>
<dbReference type="RefSeq" id="WP_242288798.1">
    <property type="nucleotide sequence ID" value="NZ_JAKKSL010000006.1"/>
</dbReference>
<keyword evidence="3" id="KW-0677">Repeat</keyword>
<evidence type="ECO:0000256" key="5">
    <source>
        <dbReference type="ARBA" id="ARBA00022889"/>
    </source>
</evidence>
<name>A0ABS9X6J3_9GAMM</name>
<evidence type="ECO:0000256" key="1">
    <source>
        <dbReference type="ARBA" id="ARBA00004370"/>
    </source>
</evidence>
<dbReference type="InterPro" id="IPR006644">
    <property type="entry name" value="Cadg"/>
</dbReference>
<dbReference type="InterPro" id="IPR010221">
    <property type="entry name" value="VCBS_dom"/>
</dbReference>
<evidence type="ECO:0000256" key="6">
    <source>
        <dbReference type="ARBA" id="ARBA00022989"/>
    </source>
</evidence>
<organism evidence="9 10">
    <name type="scientific">Colwellia maritima</name>
    <dbReference type="NCBI Taxonomy" id="2912588"/>
    <lineage>
        <taxon>Bacteria</taxon>
        <taxon>Pseudomonadati</taxon>
        <taxon>Pseudomonadota</taxon>
        <taxon>Gammaproteobacteria</taxon>
        <taxon>Alteromonadales</taxon>
        <taxon>Colwelliaceae</taxon>
        <taxon>Colwellia</taxon>
    </lineage>
</organism>
<dbReference type="NCBIfam" id="TIGR01965">
    <property type="entry name" value="VCBS_repeat"/>
    <property type="match status" value="1"/>
</dbReference>
<keyword evidence="2" id="KW-0812">Transmembrane</keyword>
<evidence type="ECO:0000256" key="3">
    <source>
        <dbReference type="ARBA" id="ARBA00022737"/>
    </source>
</evidence>
<dbReference type="CDD" id="cd11304">
    <property type="entry name" value="Cadherin_repeat"/>
    <property type="match status" value="1"/>
</dbReference>
<reference evidence="9" key="1">
    <citation type="submission" date="2022-01" db="EMBL/GenBank/DDBJ databases">
        <title>Colwellia maritima, isolated from seawater.</title>
        <authorList>
            <person name="Kristyanto S."/>
            <person name="Jung J."/>
            <person name="Jeon C.O."/>
        </authorList>
    </citation>
    <scope>NUCLEOTIDE SEQUENCE</scope>
    <source>
        <strain evidence="9">MSW7</strain>
    </source>
</reference>
<dbReference type="EMBL" id="JAKKSL010000006">
    <property type="protein sequence ID" value="MCI2285847.1"/>
    <property type="molecule type" value="Genomic_DNA"/>
</dbReference>
<keyword evidence="6" id="KW-1133">Transmembrane helix</keyword>
<keyword evidence="5" id="KW-0130">Cell adhesion</keyword>
<feature type="domain" description="Cadherin" evidence="8">
    <location>
        <begin position="4"/>
        <end position="111"/>
    </location>
</feature>
<dbReference type="PANTHER" id="PTHR24025:SF23">
    <property type="entry name" value="NEURAL-CADHERIN"/>
    <property type="match status" value="1"/>
</dbReference>
<comment type="caution">
    <text evidence="9">The sequence shown here is derived from an EMBL/GenBank/DDBJ whole genome shotgun (WGS) entry which is preliminary data.</text>
</comment>
<dbReference type="InterPro" id="IPR013783">
    <property type="entry name" value="Ig-like_fold"/>
</dbReference>
<dbReference type="SUPFAM" id="SSF49313">
    <property type="entry name" value="Cadherin-like"/>
    <property type="match status" value="3"/>
</dbReference>
<dbReference type="InterPro" id="IPR015919">
    <property type="entry name" value="Cadherin-like_sf"/>
</dbReference>